<reference evidence="3" key="1">
    <citation type="journal article" date="2019" name="Int. J. Syst. Evol. Microbiol.">
        <title>The Global Catalogue of Microorganisms (GCM) 10K type strain sequencing project: providing services to taxonomists for standard genome sequencing and annotation.</title>
        <authorList>
            <consortium name="The Broad Institute Genomics Platform"/>
            <consortium name="The Broad Institute Genome Sequencing Center for Infectious Disease"/>
            <person name="Wu L."/>
            <person name="Ma J."/>
        </authorList>
    </citation>
    <scope>NUCLEOTIDE SEQUENCE [LARGE SCALE GENOMIC DNA]</scope>
    <source>
        <strain evidence="3">JCM 3272</strain>
    </source>
</reference>
<dbReference type="Proteomes" id="UP001501444">
    <property type="component" value="Unassembled WGS sequence"/>
</dbReference>
<dbReference type="EMBL" id="BAAARV010000005">
    <property type="protein sequence ID" value="GAA2329838.1"/>
    <property type="molecule type" value="Genomic_DNA"/>
</dbReference>
<keyword evidence="1" id="KW-0472">Membrane</keyword>
<keyword evidence="3" id="KW-1185">Reference proteome</keyword>
<organism evidence="2 3">
    <name type="scientific">Dactylosporangium salmoneum</name>
    <dbReference type="NCBI Taxonomy" id="53361"/>
    <lineage>
        <taxon>Bacteria</taxon>
        <taxon>Bacillati</taxon>
        <taxon>Actinomycetota</taxon>
        <taxon>Actinomycetes</taxon>
        <taxon>Micromonosporales</taxon>
        <taxon>Micromonosporaceae</taxon>
        <taxon>Dactylosporangium</taxon>
    </lineage>
</organism>
<keyword evidence="1" id="KW-0812">Transmembrane</keyword>
<gene>
    <name evidence="2" type="ORF">GCM10010170_007500</name>
</gene>
<evidence type="ECO:0000256" key="1">
    <source>
        <dbReference type="SAM" id="Phobius"/>
    </source>
</evidence>
<evidence type="ECO:0000313" key="3">
    <source>
        <dbReference type="Proteomes" id="UP001501444"/>
    </source>
</evidence>
<dbReference type="InterPro" id="IPR047789">
    <property type="entry name" value="CU044_5270-like"/>
</dbReference>
<sequence>MDPDLRIVRELGDQLAPPTGALPAGLRRRVLSEPVRAPRPRSWVRSRIWQTALVGVAAAAAVAAITGPVVITSSGDGRPPPATVDVVRLASERAAAVPAATAWPDQFIYTESVVLYLTVDGRSTRPADEGPLLVREWRSVDGTRDGLVRERPRDQPAAAWRDATVAGCRDGYQSTAVPEWRVPCMPDLGSDGSLPVDVDAMLAYLRRSGTSDDQAFDNAARVLYVSQHASAVQAAVVAALGRIPGVMVRPGVVDAAGRSGVALAYRSRDAETELVFDASTYAYLGVNRMILRLTTPNQATEPASRILIRQAVEHVAIVDSVGSVR</sequence>
<name>A0ABP5SF23_9ACTN</name>
<protein>
    <submittedName>
        <fullName evidence="2">CU044_5270 family protein</fullName>
    </submittedName>
</protein>
<keyword evidence="1" id="KW-1133">Transmembrane helix</keyword>
<comment type="caution">
    <text evidence="2">The sequence shown here is derived from an EMBL/GenBank/DDBJ whole genome shotgun (WGS) entry which is preliminary data.</text>
</comment>
<dbReference type="NCBIfam" id="NF038083">
    <property type="entry name" value="CU044_5270_fam"/>
    <property type="match status" value="1"/>
</dbReference>
<dbReference type="RefSeq" id="WP_344610772.1">
    <property type="nucleotide sequence ID" value="NZ_BAAARV010000005.1"/>
</dbReference>
<feature type="transmembrane region" description="Helical" evidence="1">
    <location>
        <begin position="48"/>
        <end position="71"/>
    </location>
</feature>
<evidence type="ECO:0000313" key="2">
    <source>
        <dbReference type="EMBL" id="GAA2329838.1"/>
    </source>
</evidence>
<proteinExistence type="predicted"/>
<accession>A0ABP5SF23</accession>